<evidence type="ECO:0000313" key="4">
    <source>
        <dbReference type="EMBL" id="MVT41912.1"/>
    </source>
</evidence>
<dbReference type="InterPro" id="IPR012373">
    <property type="entry name" value="Ferrdict_sens_TM"/>
</dbReference>
<keyword evidence="1" id="KW-0472">Membrane</keyword>
<dbReference type="Gene3D" id="2.60.120.1440">
    <property type="match status" value="1"/>
</dbReference>
<dbReference type="Gene3D" id="3.55.50.30">
    <property type="match status" value="1"/>
</dbReference>
<dbReference type="AlphaFoldDB" id="A0A6N8JCS4"/>
<comment type="caution">
    <text evidence="4">The sequence shown here is derived from an EMBL/GenBank/DDBJ whole genome shotgun (WGS) entry which is preliminary data.</text>
</comment>
<dbReference type="InterPro" id="IPR006860">
    <property type="entry name" value="FecR"/>
</dbReference>
<dbReference type="InterPro" id="IPR032508">
    <property type="entry name" value="FecR_C"/>
</dbReference>
<evidence type="ECO:0000313" key="5">
    <source>
        <dbReference type="Proteomes" id="UP000468388"/>
    </source>
</evidence>
<evidence type="ECO:0000256" key="1">
    <source>
        <dbReference type="SAM" id="Phobius"/>
    </source>
</evidence>
<dbReference type="PANTHER" id="PTHR30273:SF2">
    <property type="entry name" value="PROTEIN FECR"/>
    <property type="match status" value="1"/>
</dbReference>
<dbReference type="OrthoDB" id="645173at2"/>
<dbReference type="PIRSF" id="PIRSF018266">
    <property type="entry name" value="FecR"/>
    <property type="match status" value="1"/>
</dbReference>
<dbReference type="PANTHER" id="PTHR30273">
    <property type="entry name" value="PERIPLASMIC SIGNAL SENSOR AND SIGMA FACTOR ACTIVATOR FECR-RELATED"/>
    <property type="match status" value="1"/>
</dbReference>
<feature type="domain" description="FecR protein" evidence="2">
    <location>
        <begin position="115"/>
        <end position="203"/>
    </location>
</feature>
<evidence type="ECO:0000259" key="3">
    <source>
        <dbReference type="Pfam" id="PF16344"/>
    </source>
</evidence>
<feature type="transmembrane region" description="Helical" evidence="1">
    <location>
        <begin position="72"/>
        <end position="90"/>
    </location>
</feature>
<keyword evidence="5" id="KW-1185">Reference proteome</keyword>
<gene>
    <name evidence="4" type="ORF">GO495_15080</name>
</gene>
<dbReference type="Pfam" id="PF16344">
    <property type="entry name" value="FecR_C"/>
    <property type="match status" value="1"/>
</dbReference>
<organism evidence="4 5">
    <name type="scientific">Chitinophaga oryziterrae</name>
    <dbReference type="NCBI Taxonomy" id="1031224"/>
    <lineage>
        <taxon>Bacteria</taxon>
        <taxon>Pseudomonadati</taxon>
        <taxon>Bacteroidota</taxon>
        <taxon>Chitinophagia</taxon>
        <taxon>Chitinophagales</taxon>
        <taxon>Chitinophagaceae</taxon>
        <taxon>Chitinophaga</taxon>
    </lineage>
</organism>
<dbReference type="EMBL" id="WRXO01000004">
    <property type="protein sequence ID" value="MVT41912.1"/>
    <property type="molecule type" value="Genomic_DNA"/>
</dbReference>
<sequence>MDRNEFHLFLKKYAENKCTPEEMELVDHWYELIGDDTELSSMQEEEWQETEERLWEKIREDTRKPVRKMRPVYRWAAAVAAVLIGVAFFFTSRDADQRYVNAGNGNYKEAINKTAASCTLKMEDGTAITLFPGASVKYPLHFTGTKREVYLKGKAFFDVGKDANRPFFVYSKKLVTHVLGTSFMISPSLNDEVEVSVRSGRVEVYEDKIIKPDASTGVILTPNQKVIYRQSESSFETTLVESPQPVIQKNDSTSMIFNDESLRVVMESLENYYGVEIVVENEHLYNCPFTGGLTQEDLYAKLDVICQAVGAKYEIKGTKILLRGKGCF</sequence>
<reference evidence="4 5" key="1">
    <citation type="submission" date="2019-12" db="EMBL/GenBank/DDBJ databases">
        <title>The draft genomic sequence of strain Chitinophaga oryziterrae JCM 16595.</title>
        <authorList>
            <person name="Zhang X."/>
        </authorList>
    </citation>
    <scope>NUCLEOTIDE SEQUENCE [LARGE SCALE GENOMIC DNA]</scope>
    <source>
        <strain evidence="4 5">JCM 16595</strain>
    </source>
</reference>
<dbReference type="RefSeq" id="WP_157300555.1">
    <property type="nucleotide sequence ID" value="NZ_BAAAZB010000005.1"/>
</dbReference>
<evidence type="ECO:0000259" key="2">
    <source>
        <dbReference type="Pfam" id="PF04773"/>
    </source>
</evidence>
<name>A0A6N8JCS4_9BACT</name>
<protein>
    <submittedName>
        <fullName evidence="4">DUF4974 domain-containing protein</fullName>
    </submittedName>
</protein>
<dbReference type="GO" id="GO:0016989">
    <property type="term" value="F:sigma factor antagonist activity"/>
    <property type="evidence" value="ECO:0007669"/>
    <property type="project" value="TreeGrafter"/>
</dbReference>
<keyword evidence="1" id="KW-0812">Transmembrane</keyword>
<dbReference type="Pfam" id="PF04773">
    <property type="entry name" value="FecR"/>
    <property type="match status" value="1"/>
</dbReference>
<keyword evidence="1" id="KW-1133">Transmembrane helix</keyword>
<feature type="domain" description="Protein FecR C-terminal" evidence="3">
    <location>
        <begin position="255"/>
        <end position="321"/>
    </location>
</feature>
<accession>A0A6N8JCS4</accession>
<proteinExistence type="predicted"/>
<dbReference type="Proteomes" id="UP000468388">
    <property type="component" value="Unassembled WGS sequence"/>
</dbReference>